<name>A0A9X9QY45_NEISU</name>
<dbReference type="RefSeq" id="WP_374220788.1">
    <property type="nucleotide sequence ID" value="NZ_CABFLZ010000009.1"/>
</dbReference>
<dbReference type="PANTHER" id="PTHR32305">
    <property type="match status" value="1"/>
</dbReference>
<dbReference type="InterPro" id="IPR001826">
    <property type="entry name" value="RHS"/>
</dbReference>
<dbReference type="Pfam" id="PF03527">
    <property type="entry name" value="RHS"/>
    <property type="match status" value="1"/>
</dbReference>
<dbReference type="GO" id="GO:0016787">
    <property type="term" value="F:hydrolase activity"/>
    <property type="evidence" value="ECO:0007669"/>
    <property type="project" value="UniProtKB-KW"/>
</dbReference>
<proteinExistence type="predicted"/>
<dbReference type="EC" id="3.1.-.-" evidence="2"/>
<dbReference type="NCBIfam" id="TIGR01643">
    <property type="entry name" value="YD_repeat_2x"/>
    <property type="match status" value="1"/>
</dbReference>
<evidence type="ECO:0000259" key="1">
    <source>
        <dbReference type="Pfam" id="PF03527"/>
    </source>
</evidence>
<sequence>MREGRGEGKTTAPLSDDRSIITDNRLKTYNGSSYYHDRFGNLIHRELADGEVQNYFYDLHDQLVKAEIFKKDGTKETWAYTYDALGRRIGKGRLKNEEVSDGLEEETGFVWDGSHLLQEVQPDGRYTYLYTDPDSYEPLAQVRNHTNAEGESKQEIHYFHCDQIGIPREMTDKDGNLVWFGDYYGWGKLKNETNISGTAHQPFRLQNQYCDRETGLHYNFFRYYEPDAGRFVNQDPIGLLGGENLYQFSTNIQNMMDPWGLNAVSIAKGALSMIAIDTMTPDPTDAALPKWIVYGALGVAATGVIALSESNTCTGKCQEEKKRKKCLDATVSNIKMVTAKTSYLTLQKVFLSQQLRDTQH</sequence>
<dbReference type="InterPro" id="IPR050708">
    <property type="entry name" value="T6SS_VgrG/RHS"/>
</dbReference>
<accession>A0A9X9QY45</accession>
<comment type="caution">
    <text evidence="2">The sequence shown here is derived from an EMBL/GenBank/DDBJ whole genome shotgun (WGS) entry which is preliminary data.</text>
</comment>
<reference evidence="2" key="1">
    <citation type="submission" date="2019-05" db="EMBL/GenBank/DDBJ databases">
        <authorList>
            <person name="Hibberd M."/>
        </authorList>
    </citation>
    <scope>NUCLEOTIDE SEQUENCE</scope>
    <source>
        <strain evidence="2">Neisseria_subflava_BgEED23</strain>
    </source>
</reference>
<dbReference type="NCBIfam" id="TIGR03696">
    <property type="entry name" value="Rhs_assc_core"/>
    <property type="match status" value="1"/>
</dbReference>
<keyword evidence="3" id="KW-1185">Reference proteome</keyword>
<evidence type="ECO:0000313" key="3">
    <source>
        <dbReference type="Proteomes" id="UP000626795"/>
    </source>
</evidence>
<dbReference type="Gene3D" id="2.180.10.10">
    <property type="entry name" value="RHS repeat-associated core"/>
    <property type="match status" value="1"/>
</dbReference>
<dbReference type="InterPro" id="IPR022385">
    <property type="entry name" value="Rhs_assc_core"/>
</dbReference>
<gene>
    <name evidence="2" type="primary">rhsC_3</name>
    <name evidence="2" type="ORF">ONOEEDHL_02035</name>
</gene>
<dbReference type="AlphaFoldDB" id="A0A9X9QY45"/>
<feature type="domain" description="RHS protein conserved region" evidence="1">
    <location>
        <begin position="156"/>
        <end position="192"/>
    </location>
</feature>
<dbReference type="EMBL" id="CABFLZ010000009">
    <property type="protein sequence ID" value="VTY04069.1"/>
    <property type="molecule type" value="Genomic_DNA"/>
</dbReference>
<dbReference type="Proteomes" id="UP000626795">
    <property type="component" value="Unassembled WGS sequence"/>
</dbReference>
<dbReference type="InterPro" id="IPR006530">
    <property type="entry name" value="YD"/>
</dbReference>
<evidence type="ECO:0000313" key="2">
    <source>
        <dbReference type="EMBL" id="VTY04069.1"/>
    </source>
</evidence>
<keyword evidence="2" id="KW-0378">Hydrolase</keyword>
<protein>
    <submittedName>
        <fullName evidence="2">Deoxyribonuclease RhsC</fullName>
        <ecNumber evidence="2">3.1.-.-</ecNumber>
    </submittedName>
</protein>
<dbReference type="PRINTS" id="PR00394">
    <property type="entry name" value="RHSPROTEIN"/>
</dbReference>
<organism evidence="2 3">
    <name type="scientific">Neisseria subflava</name>
    <dbReference type="NCBI Taxonomy" id="28449"/>
    <lineage>
        <taxon>Bacteria</taxon>
        <taxon>Pseudomonadati</taxon>
        <taxon>Pseudomonadota</taxon>
        <taxon>Betaproteobacteria</taxon>
        <taxon>Neisseriales</taxon>
        <taxon>Neisseriaceae</taxon>
        <taxon>Neisseria</taxon>
    </lineage>
</organism>
<dbReference type="PANTHER" id="PTHR32305:SF15">
    <property type="entry name" value="PROTEIN RHSA-RELATED"/>
    <property type="match status" value="1"/>
</dbReference>